<evidence type="ECO:0000313" key="3">
    <source>
        <dbReference type="EMBL" id="VAW64872.1"/>
    </source>
</evidence>
<evidence type="ECO:0000259" key="2">
    <source>
        <dbReference type="PROSITE" id="PS50887"/>
    </source>
</evidence>
<dbReference type="SMART" id="SM00065">
    <property type="entry name" value="GAF"/>
    <property type="match status" value="1"/>
</dbReference>
<dbReference type="Gene3D" id="3.30.70.270">
    <property type="match status" value="1"/>
</dbReference>
<dbReference type="GO" id="GO:0071111">
    <property type="term" value="F:cyclic-guanylate-specific phosphodiesterase activity"/>
    <property type="evidence" value="ECO:0007669"/>
    <property type="project" value="InterPro"/>
</dbReference>
<dbReference type="PANTHER" id="PTHR33121">
    <property type="entry name" value="CYCLIC DI-GMP PHOSPHODIESTERASE PDEF"/>
    <property type="match status" value="1"/>
</dbReference>
<dbReference type="SUPFAM" id="SSF55781">
    <property type="entry name" value="GAF domain-like"/>
    <property type="match status" value="1"/>
</dbReference>
<evidence type="ECO:0000259" key="1">
    <source>
        <dbReference type="PROSITE" id="PS50883"/>
    </source>
</evidence>
<dbReference type="InterPro" id="IPR000160">
    <property type="entry name" value="GGDEF_dom"/>
</dbReference>
<dbReference type="InterPro" id="IPR001633">
    <property type="entry name" value="EAL_dom"/>
</dbReference>
<dbReference type="InterPro" id="IPR035919">
    <property type="entry name" value="EAL_sf"/>
</dbReference>
<dbReference type="Pfam" id="PF13185">
    <property type="entry name" value="GAF_2"/>
    <property type="match status" value="1"/>
</dbReference>
<dbReference type="SUPFAM" id="SSF55073">
    <property type="entry name" value="Nucleotide cyclase"/>
    <property type="match status" value="1"/>
</dbReference>
<dbReference type="Pfam" id="PF00563">
    <property type="entry name" value="EAL"/>
    <property type="match status" value="1"/>
</dbReference>
<protein>
    <submittedName>
        <fullName evidence="3">Diguanylate cyclase/phosphodiesterase (GGDEF &amp; EAL domains) with PAS/PAC sensor(S)</fullName>
    </submittedName>
</protein>
<name>A0A3B0XNY8_9ZZZZ</name>
<dbReference type="InterPro" id="IPR050706">
    <property type="entry name" value="Cyclic-di-GMP_PDE-like"/>
</dbReference>
<gene>
    <name evidence="3" type="ORF">MNBD_GAMMA09-778</name>
</gene>
<dbReference type="CDD" id="cd01949">
    <property type="entry name" value="GGDEF"/>
    <property type="match status" value="1"/>
</dbReference>
<dbReference type="Gene3D" id="3.20.20.450">
    <property type="entry name" value="EAL domain"/>
    <property type="match status" value="1"/>
</dbReference>
<feature type="domain" description="GGDEF" evidence="2">
    <location>
        <begin position="247"/>
        <end position="378"/>
    </location>
</feature>
<dbReference type="Gene3D" id="3.30.450.40">
    <property type="match status" value="1"/>
</dbReference>
<dbReference type="PROSITE" id="PS50887">
    <property type="entry name" value="GGDEF"/>
    <property type="match status" value="1"/>
</dbReference>
<dbReference type="NCBIfam" id="TIGR00254">
    <property type="entry name" value="GGDEF"/>
    <property type="match status" value="1"/>
</dbReference>
<feature type="domain" description="EAL" evidence="1">
    <location>
        <begin position="384"/>
        <end position="636"/>
    </location>
</feature>
<dbReference type="InterPro" id="IPR029016">
    <property type="entry name" value="GAF-like_dom_sf"/>
</dbReference>
<dbReference type="PROSITE" id="PS50883">
    <property type="entry name" value="EAL"/>
    <property type="match status" value="1"/>
</dbReference>
<dbReference type="AlphaFoldDB" id="A0A3B0XNY8"/>
<dbReference type="PANTHER" id="PTHR33121:SF70">
    <property type="entry name" value="SIGNALING PROTEIN YKOW"/>
    <property type="match status" value="1"/>
</dbReference>
<dbReference type="SMART" id="SM00052">
    <property type="entry name" value="EAL"/>
    <property type="match status" value="1"/>
</dbReference>
<reference evidence="3" key="1">
    <citation type="submission" date="2018-06" db="EMBL/GenBank/DDBJ databases">
        <authorList>
            <person name="Zhirakovskaya E."/>
        </authorList>
    </citation>
    <scope>NUCLEOTIDE SEQUENCE</scope>
</reference>
<dbReference type="SUPFAM" id="SSF141868">
    <property type="entry name" value="EAL domain-like"/>
    <property type="match status" value="1"/>
</dbReference>
<dbReference type="InterPro" id="IPR003018">
    <property type="entry name" value="GAF"/>
</dbReference>
<dbReference type="EMBL" id="UOFI01000058">
    <property type="protein sequence ID" value="VAW64872.1"/>
    <property type="molecule type" value="Genomic_DNA"/>
</dbReference>
<proteinExistence type="predicted"/>
<dbReference type="InterPro" id="IPR043128">
    <property type="entry name" value="Rev_trsase/Diguanyl_cyclase"/>
</dbReference>
<dbReference type="SMART" id="SM00267">
    <property type="entry name" value="GGDEF"/>
    <property type="match status" value="1"/>
</dbReference>
<dbReference type="CDD" id="cd01948">
    <property type="entry name" value="EAL"/>
    <property type="match status" value="1"/>
</dbReference>
<dbReference type="Pfam" id="PF00990">
    <property type="entry name" value="GGDEF"/>
    <property type="match status" value="1"/>
</dbReference>
<sequence>MVKSSNLSENVLQFRSELQDKESEIKLLQETFQLVASELNIEKIFNTVAERATQLVQAETVLIPILDKNNSTYTYRGGSGKNADEIRGESLPLDFGVCGWVWKHKKPWWRGMLNELSENERNQWEKEAGTLILVPLQGRKNFLGGIGAFNKKGGLEFNQRDLNLLTMFAGIVSIAIENAIAFKELEDTQKNLIIHQQRIERLNKQYSESSHKIEQLSLYDSLTGLPNRSLFRDRISTQLSISKRDNSSLGILLFDINNFKSINDSLGHDKGDQILVEFSQRIKSCLSPGETLSRLGSDEFVLILPDTSLEKTVERSANILSRLADIFYINRQELTINTNIGICAFPQHGEDRSTLLRHADIALNVARKNNSNFHIFDKNADDTSISLALDLNNAFSHNQFKLHYQPKIDIKTSALISVEALGRWQHPVRGIISPTVFIDALEQYNLIDRYTYEAIDVAIEDLGRWVSAGHNVKVAINISTRTLMNPDFIHQIRSRITDFSISRRLIFEITESLFLSDYDYVFDSLTRLRAMGIELSIDDFGTGYSSLSRLKRLPVNELKIDQSFIKDMLENIDDQIIVKSIIDLAHNLGLIVVAEGVETREVLNLLNGLGCDIAQGYVISRPLAAKAFENLLEEYKA</sequence>
<organism evidence="3">
    <name type="scientific">hydrothermal vent metagenome</name>
    <dbReference type="NCBI Taxonomy" id="652676"/>
    <lineage>
        <taxon>unclassified sequences</taxon>
        <taxon>metagenomes</taxon>
        <taxon>ecological metagenomes</taxon>
    </lineage>
</organism>
<dbReference type="InterPro" id="IPR029787">
    <property type="entry name" value="Nucleotide_cyclase"/>
</dbReference>
<accession>A0A3B0XNY8</accession>